<dbReference type="InterPro" id="IPR014710">
    <property type="entry name" value="RmlC-like_jellyroll"/>
</dbReference>
<evidence type="ECO:0000256" key="4">
    <source>
        <dbReference type="ARBA" id="ARBA00019595"/>
    </source>
</evidence>
<keyword evidence="5 6" id="KW-0413">Isomerase</keyword>
<evidence type="ECO:0000256" key="5">
    <source>
        <dbReference type="RuleBase" id="RU364069"/>
    </source>
</evidence>
<protein>
    <recommendedName>
        <fullName evidence="4 5">dTDP-4-dehydrorhamnose 3,5-epimerase</fullName>
        <ecNumber evidence="3 5">5.1.3.13</ecNumber>
    </recommendedName>
    <alternativeName>
        <fullName evidence="5">Thymidine diphospho-4-keto-rhamnose 3,5-epimerase</fullName>
    </alternativeName>
</protein>
<keyword evidence="7" id="KW-1185">Reference proteome</keyword>
<accession>A0ABT3VM62</accession>
<dbReference type="CDD" id="cd00438">
    <property type="entry name" value="cupin_RmlC"/>
    <property type="match status" value="1"/>
</dbReference>
<name>A0ABT3VM62_9BURK</name>
<evidence type="ECO:0000313" key="7">
    <source>
        <dbReference type="Proteomes" id="UP001209916"/>
    </source>
</evidence>
<evidence type="ECO:0000256" key="3">
    <source>
        <dbReference type="ARBA" id="ARBA00012098"/>
    </source>
</evidence>
<dbReference type="SUPFAM" id="SSF51182">
    <property type="entry name" value="RmlC-like cupins"/>
    <property type="match status" value="1"/>
</dbReference>
<evidence type="ECO:0000256" key="2">
    <source>
        <dbReference type="ARBA" id="ARBA00001997"/>
    </source>
</evidence>
<dbReference type="Pfam" id="PF00908">
    <property type="entry name" value="dTDP_sugar_isom"/>
    <property type="match status" value="1"/>
</dbReference>
<dbReference type="PANTHER" id="PTHR21047">
    <property type="entry name" value="DTDP-6-DEOXY-D-GLUCOSE-3,5 EPIMERASE"/>
    <property type="match status" value="1"/>
</dbReference>
<reference evidence="6 7" key="1">
    <citation type="submission" date="2022-11" db="EMBL/GenBank/DDBJ databases">
        <title>Biodiversity and phylogenetic relationships of bacteria.</title>
        <authorList>
            <person name="Machado R.A.R."/>
            <person name="Bhat A."/>
            <person name="Loulou A."/>
            <person name="Kallel S."/>
        </authorList>
    </citation>
    <scope>NUCLEOTIDE SEQUENCE [LARGE SCALE GENOMIC DNA]</scope>
    <source>
        <strain evidence="6 7">DSM 13975</strain>
    </source>
</reference>
<dbReference type="RefSeq" id="WP_266120956.1">
    <property type="nucleotide sequence ID" value="NZ_JAPKNA010000002.1"/>
</dbReference>
<proteinExistence type="inferred from homology"/>
<comment type="caution">
    <text evidence="6">The sequence shown here is derived from an EMBL/GenBank/DDBJ whole genome shotgun (WGS) entry which is preliminary data.</text>
</comment>
<dbReference type="Proteomes" id="UP001209916">
    <property type="component" value="Unassembled WGS sequence"/>
</dbReference>
<evidence type="ECO:0000313" key="6">
    <source>
        <dbReference type="EMBL" id="MCX5464206.1"/>
    </source>
</evidence>
<dbReference type="EMBL" id="JAPKNA010000002">
    <property type="protein sequence ID" value="MCX5464206.1"/>
    <property type="molecule type" value="Genomic_DNA"/>
</dbReference>
<dbReference type="Gene3D" id="2.60.120.10">
    <property type="entry name" value="Jelly Rolls"/>
    <property type="match status" value="1"/>
</dbReference>
<comment type="similarity">
    <text evidence="5">Belongs to the dTDP-4-dehydrorhamnose 3,5-epimerase family.</text>
</comment>
<organism evidence="6 7">
    <name type="scientific">Alcaligenes parafaecalis</name>
    <dbReference type="NCBI Taxonomy" id="171260"/>
    <lineage>
        <taxon>Bacteria</taxon>
        <taxon>Pseudomonadati</taxon>
        <taxon>Pseudomonadota</taxon>
        <taxon>Betaproteobacteria</taxon>
        <taxon>Burkholderiales</taxon>
        <taxon>Alcaligenaceae</taxon>
        <taxon>Alcaligenes</taxon>
    </lineage>
</organism>
<dbReference type="InterPro" id="IPR000888">
    <property type="entry name" value="RmlC-like"/>
</dbReference>
<dbReference type="InterPro" id="IPR011051">
    <property type="entry name" value="RmlC_Cupin_sf"/>
</dbReference>
<sequence>MTIYPTRLAGVLIIEPTVFGDERGFFKETYHQQRYQEQAGISLPFVQDNFSRSEKGVLRGLHFQKTRPQGKLVSVSRGAVYDVAVDIQPDSSTFGQYVGVELSESNHKQLWIPPGYAHGFCVLSNFADFSYKCTDFYFPQDEGGLAWNCPEVAIDWPIQNPQLSEKDKHYPVLSQLVTQGQA</sequence>
<comment type="function">
    <text evidence="2 5">Catalyzes the epimerization of the C3' and C5'positions of dTDP-6-deoxy-D-xylo-4-hexulose, forming dTDP-6-deoxy-L-lyxo-4-hexulose.</text>
</comment>
<comment type="subunit">
    <text evidence="5">Homodimer.</text>
</comment>
<dbReference type="GO" id="GO:0008830">
    <property type="term" value="F:dTDP-4-dehydrorhamnose 3,5-epimerase activity"/>
    <property type="evidence" value="ECO:0007669"/>
    <property type="project" value="UniProtKB-EC"/>
</dbReference>
<dbReference type="NCBIfam" id="TIGR01221">
    <property type="entry name" value="rmlC"/>
    <property type="match status" value="1"/>
</dbReference>
<gene>
    <name evidence="6" type="primary">rfbC</name>
    <name evidence="6" type="ORF">OSH09_08420</name>
</gene>
<comment type="pathway">
    <text evidence="5">Carbohydrate biosynthesis; dTDP-L-rhamnose biosynthesis.</text>
</comment>
<evidence type="ECO:0000256" key="1">
    <source>
        <dbReference type="ARBA" id="ARBA00001298"/>
    </source>
</evidence>
<dbReference type="EC" id="5.1.3.13" evidence="3 5"/>
<comment type="catalytic activity">
    <reaction evidence="1 5">
        <text>dTDP-4-dehydro-6-deoxy-alpha-D-glucose = dTDP-4-dehydro-beta-L-rhamnose</text>
        <dbReference type="Rhea" id="RHEA:16969"/>
        <dbReference type="ChEBI" id="CHEBI:57649"/>
        <dbReference type="ChEBI" id="CHEBI:62830"/>
        <dbReference type="EC" id="5.1.3.13"/>
    </reaction>
</comment>
<dbReference type="PANTHER" id="PTHR21047:SF2">
    <property type="entry name" value="THYMIDINE DIPHOSPHO-4-KETO-RHAMNOSE 3,5-EPIMERASE"/>
    <property type="match status" value="1"/>
</dbReference>